<reference evidence="3" key="1">
    <citation type="submission" date="2016-10" db="EMBL/GenBank/DDBJ databases">
        <authorList>
            <person name="Varghese N."/>
            <person name="Submissions S."/>
        </authorList>
    </citation>
    <scope>NUCLEOTIDE SEQUENCE [LARGE SCALE GENOMIC DNA]</scope>
    <source>
        <strain evidence="3">BL36</strain>
    </source>
</reference>
<feature type="chain" id="PRO_5011779339" evidence="1">
    <location>
        <begin position="22"/>
        <end position="129"/>
    </location>
</feature>
<gene>
    <name evidence="2" type="ORF">SAMN05192568_1023105</name>
</gene>
<evidence type="ECO:0000313" key="2">
    <source>
        <dbReference type="EMBL" id="SFM23978.1"/>
    </source>
</evidence>
<evidence type="ECO:0000256" key="1">
    <source>
        <dbReference type="SAM" id="SignalP"/>
    </source>
</evidence>
<dbReference type="STRING" id="582667.SAMN05192568_1023105"/>
<evidence type="ECO:0000313" key="3">
    <source>
        <dbReference type="Proteomes" id="UP000199048"/>
    </source>
</evidence>
<dbReference type="AlphaFoldDB" id="A0A1I4P848"/>
<protein>
    <submittedName>
        <fullName evidence="2">Uncharacterized protein</fullName>
    </submittedName>
</protein>
<organism evidence="2 3">
    <name type="scientific">Methylobacterium pseudosasicola</name>
    <dbReference type="NCBI Taxonomy" id="582667"/>
    <lineage>
        <taxon>Bacteria</taxon>
        <taxon>Pseudomonadati</taxon>
        <taxon>Pseudomonadota</taxon>
        <taxon>Alphaproteobacteria</taxon>
        <taxon>Hyphomicrobiales</taxon>
        <taxon>Methylobacteriaceae</taxon>
        <taxon>Methylobacterium</taxon>
    </lineage>
</organism>
<feature type="signal peptide" evidence="1">
    <location>
        <begin position="1"/>
        <end position="21"/>
    </location>
</feature>
<keyword evidence="1" id="KW-0732">Signal</keyword>
<accession>A0A1I4P848</accession>
<name>A0A1I4P848_9HYPH</name>
<proteinExistence type="predicted"/>
<dbReference type="EMBL" id="FOTK01000023">
    <property type="protein sequence ID" value="SFM23978.1"/>
    <property type="molecule type" value="Genomic_DNA"/>
</dbReference>
<keyword evidence="3" id="KW-1185">Reference proteome</keyword>
<sequence>MRATLGGVLMSLLLTPHSAFGQDLATEALSDHFLTSETRVRIRVATEFPLPLLTQFRKVQRITTEAALEEEFCGQVTTIDATGATTGYQLFLYMRNGGEERVQILGSEVLNGFRIGRKMIGALKRAGCL</sequence>
<dbReference type="Proteomes" id="UP000199048">
    <property type="component" value="Unassembled WGS sequence"/>
</dbReference>